<evidence type="ECO:0000256" key="1">
    <source>
        <dbReference type="SAM" id="Coils"/>
    </source>
</evidence>
<dbReference type="AlphaFoldDB" id="A0A840PX51"/>
<keyword evidence="1" id="KW-0175">Coiled coil</keyword>
<feature type="coiled-coil region" evidence="1">
    <location>
        <begin position="408"/>
        <end position="474"/>
    </location>
</feature>
<evidence type="ECO:0000313" key="4">
    <source>
        <dbReference type="Proteomes" id="UP000557217"/>
    </source>
</evidence>
<dbReference type="Proteomes" id="UP000557217">
    <property type="component" value="Unassembled WGS sequence"/>
</dbReference>
<dbReference type="EMBL" id="JACHGZ010000010">
    <property type="protein sequence ID" value="MBB5148768.1"/>
    <property type="molecule type" value="Genomic_DNA"/>
</dbReference>
<organism evidence="3 4">
    <name type="scientific">Ureibacillus thermosphaericus</name>
    <dbReference type="NCBI Taxonomy" id="51173"/>
    <lineage>
        <taxon>Bacteria</taxon>
        <taxon>Bacillati</taxon>
        <taxon>Bacillota</taxon>
        <taxon>Bacilli</taxon>
        <taxon>Bacillales</taxon>
        <taxon>Caryophanaceae</taxon>
        <taxon>Ureibacillus</taxon>
    </lineage>
</organism>
<proteinExistence type="predicted"/>
<dbReference type="PANTHER" id="PTHR38032:SF1">
    <property type="entry name" value="RNA-BINDING PROTEIN KHPB N-TERMINAL DOMAIN-CONTAINING PROTEIN"/>
    <property type="match status" value="1"/>
</dbReference>
<dbReference type="PANTHER" id="PTHR38032">
    <property type="entry name" value="POLYMERASE-RELATED"/>
    <property type="match status" value="1"/>
</dbReference>
<dbReference type="Pfam" id="PF03961">
    <property type="entry name" value="FapA"/>
    <property type="match status" value="1"/>
</dbReference>
<dbReference type="InterPro" id="IPR046865">
    <property type="entry name" value="FapA_b_solenoid"/>
</dbReference>
<dbReference type="InterPro" id="IPR005646">
    <property type="entry name" value="FapA"/>
</dbReference>
<evidence type="ECO:0000259" key="2">
    <source>
        <dbReference type="Pfam" id="PF20250"/>
    </source>
</evidence>
<dbReference type="Pfam" id="PF20250">
    <property type="entry name" value="FapA_N"/>
    <property type="match status" value="1"/>
</dbReference>
<dbReference type="RefSeq" id="WP_016837761.1">
    <property type="nucleotide sequence ID" value="NZ_JAAXPW010000011.1"/>
</dbReference>
<accession>A0A840PX51</accession>
<protein>
    <recommendedName>
        <fullName evidence="2">Flagellar Assembly Protein A N-terminal region domain-containing protein</fullName>
    </recommendedName>
</protein>
<evidence type="ECO:0000313" key="3">
    <source>
        <dbReference type="EMBL" id="MBB5148768.1"/>
    </source>
</evidence>
<dbReference type="InterPro" id="IPR046866">
    <property type="entry name" value="FapA_N"/>
</dbReference>
<sequence length="521" mass="58262">MRIFSNDYFELIEENGKVYIQNYKKGFPIKQFDEILGSLTRMKLSNFSNLKKSLQEEASNPVEIGYWLPPMEIEVSKDKMTAHLIVYESTILENPSQFQKELNDILTQRQIVHGIKELNLESITIGKPIVIAEGTEPIKGEDAQVTYIKIPERKPVIREDGKADYFDMNFIFEINENDWLGEKIPAQPGINGKNVYGEEIPAPPGKDIPLKYDRKSAYEVEEDGKIVIRALNKGVVEERQGLLMINNHLPIDGDVGLETGNLEFDGSISISGTVQKGFSVIATGDISIEGTEGVTGAKLIQSREGDIYIKGGIFGLGQTTVKAGGNIYVKHVNEANLYAKKNIVIGFYSLNSSLQADSILVDERKGKIIGGKAIARNTIVTAISGNRMERRTELIIQSVNRQEGYKIIQEKAALLKSTQEEMEKLSEKIEKLAALKNRLTPAQAKVYKEMKEVLEDKKQQVIELDNEIQEMIAAIKSIGKEEIIVKKEAYPGTYIQIGKQSSLITKTTKGKFLLEFGELNI</sequence>
<name>A0A840PX51_URETH</name>
<comment type="caution">
    <text evidence="3">The sequence shown here is derived from an EMBL/GenBank/DDBJ whole genome shotgun (WGS) entry which is preliminary data.</text>
</comment>
<keyword evidence="4" id="KW-1185">Reference proteome</keyword>
<reference evidence="3 4" key="1">
    <citation type="submission" date="2020-08" db="EMBL/GenBank/DDBJ databases">
        <title>Genomic Encyclopedia of Type Strains, Phase IV (KMG-IV): sequencing the most valuable type-strain genomes for metagenomic binning, comparative biology and taxonomic classification.</title>
        <authorList>
            <person name="Goeker M."/>
        </authorList>
    </citation>
    <scope>NUCLEOTIDE SEQUENCE [LARGE SCALE GENOMIC DNA]</scope>
    <source>
        <strain evidence="3 4">DSM 10633</strain>
    </source>
</reference>
<feature type="domain" description="Flagellar Assembly Protein A N-terminal region" evidence="2">
    <location>
        <begin position="71"/>
        <end position="239"/>
    </location>
</feature>
<gene>
    <name evidence="3" type="ORF">HNR36_001154</name>
</gene>